<reference evidence="1 2" key="1">
    <citation type="submission" date="2019-03" db="EMBL/GenBank/DDBJ databases">
        <title>Sequencing 23 genomes of Wallemia ichthyophaga.</title>
        <authorList>
            <person name="Gostincar C."/>
        </authorList>
    </citation>
    <scope>NUCLEOTIDE SEQUENCE [LARGE SCALE GENOMIC DNA]</scope>
    <source>
        <strain evidence="1 2">EXF-5753</strain>
    </source>
</reference>
<keyword evidence="2" id="KW-1185">Reference proteome</keyword>
<dbReference type="AlphaFoldDB" id="A0A4T0FFA6"/>
<evidence type="ECO:0000313" key="2">
    <source>
        <dbReference type="Proteomes" id="UP000310189"/>
    </source>
</evidence>
<dbReference type="PANTHER" id="PTHR15460">
    <property type="entry name" value="PEROXISOMAL MEMBRANE PROTEIN 4"/>
    <property type="match status" value="1"/>
</dbReference>
<dbReference type="Proteomes" id="UP000310189">
    <property type="component" value="Unassembled WGS sequence"/>
</dbReference>
<dbReference type="PANTHER" id="PTHR15460:SF3">
    <property type="entry name" value="PEROXISOMAL MEMBRANE PROTEIN 4"/>
    <property type="match status" value="1"/>
</dbReference>
<accession>A0A4T0FFA6</accession>
<sequence>MDDIEAMLRNPTYQPALSVLKGARNGLVYGAKIRLPHALVMTFLFGRGDLRTKLQTIYKATKQHSTNLAKFVAIYKTLLILQKRFNGGKEREYDTLFAGLVGGYAVFSERNAVNEQIILYVLSRVVASFIPRQPTPYTAANGKPHPPNPKAFAALATLTWGSVMYLFHTRRQTLQTGMVNSMQYLYLDSNSWSSLKTLLWHNN</sequence>
<gene>
    <name evidence="1" type="ORF">E3P99_03468</name>
</gene>
<evidence type="ECO:0000313" key="1">
    <source>
        <dbReference type="EMBL" id="TIA86982.1"/>
    </source>
</evidence>
<dbReference type="GO" id="GO:0005778">
    <property type="term" value="C:peroxisomal membrane"/>
    <property type="evidence" value="ECO:0007669"/>
    <property type="project" value="TreeGrafter"/>
</dbReference>
<dbReference type="InterPro" id="IPR019531">
    <property type="entry name" value="Pmp4"/>
</dbReference>
<evidence type="ECO:0008006" key="3">
    <source>
        <dbReference type="Google" id="ProtNLM"/>
    </source>
</evidence>
<name>A0A4T0FFA6_9BASI</name>
<dbReference type="EMBL" id="SPNW01000069">
    <property type="protein sequence ID" value="TIA86982.1"/>
    <property type="molecule type" value="Genomic_DNA"/>
</dbReference>
<dbReference type="PIRSF" id="PIRSF013674">
    <property type="entry name" value="PXMP4"/>
    <property type="match status" value="1"/>
</dbReference>
<dbReference type="OrthoDB" id="39659at2759"/>
<dbReference type="Pfam" id="PF02466">
    <property type="entry name" value="Tim17"/>
    <property type="match status" value="1"/>
</dbReference>
<comment type="caution">
    <text evidence="1">The sequence shown here is derived from an EMBL/GenBank/DDBJ whole genome shotgun (WGS) entry which is preliminary data.</text>
</comment>
<protein>
    <recommendedName>
        <fullName evidence="3">Peroxisomal membrane protein 4</fullName>
    </recommendedName>
</protein>
<organism evidence="1 2">
    <name type="scientific">Wallemia hederae</name>
    <dbReference type="NCBI Taxonomy" id="1540922"/>
    <lineage>
        <taxon>Eukaryota</taxon>
        <taxon>Fungi</taxon>
        <taxon>Dikarya</taxon>
        <taxon>Basidiomycota</taxon>
        <taxon>Wallemiomycotina</taxon>
        <taxon>Wallemiomycetes</taxon>
        <taxon>Wallemiales</taxon>
        <taxon>Wallemiaceae</taxon>
        <taxon>Wallemia</taxon>
    </lineage>
</organism>
<proteinExistence type="predicted"/>